<dbReference type="PRINTS" id="PR00320">
    <property type="entry name" value="GPROTEINBRPT"/>
</dbReference>
<evidence type="ECO:0000259" key="6">
    <source>
        <dbReference type="Pfam" id="PF20703"/>
    </source>
</evidence>
<dbReference type="SUPFAM" id="SSF50978">
    <property type="entry name" value="WD40 repeat-like"/>
    <property type="match status" value="2"/>
</dbReference>
<organism evidence="7 8">
    <name type="scientific">Kitasatospora cystarginea</name>
    <dbReference type="NCBI Taxonomy" id="58350"/>
    <lineage>
        <taxon>Bacteria</taxon>
        <taxon>Bacillati</taxon>
        <taxon>Actinomycetota</taxon>
        <taxon>Actinomycetes</taxon>
        <taxon>Kitasatosporales</taxon>
        <taxon>Streptomycetaceae</taxon>
        <taxon>Kitasatospora</taxon>
    </lineage>
</organism>
<feature type="repeat" description="WD" evidence="3">
    <location>
        <begin position="1100"/>
        <end position="1132"/>
    </location>
</feature>
<dbReference type="SMART" id="SM00320">
    <property type="entry name" value="WD40"/>
    <property type="match status" value="13"/>
</dbReference>
<dbReference type="InterPro" id="IPR019775">
    <property type="entry name" value="WD40_repeat_CS"/>
</dbReference>
<dbReference type="InterPro" id="IPR036322">
    <property type="entry name" value="WD40_repeat_dom_sf"/>
</dbReference>
<feature type="transmembrane region" description="Helical" evidence="5">
    <location>
        <begin position="510"/>
        <end position="529"/>
    </location>
</feature>
<keyword evidence="1 3" id="KW-0853">WD repeat</keyword>
<comment type="caution">
    <text evidence="7">The sequence shown here is derived from an EMBL/GenBank/DDBJ whole genome shotgun (WGS) entry which is preliminary data.</text>
</comment>
<keyword evidence="5" id="KW-1133">Transmembrane helix</keyword>
<dbReference type="PANTHER" id="PTHR19879:SF9">
    <property type="entry name" value="TRANSCRIPTION INITIATION FACTOR TFIID SUBUNIT 5"/>
    <property type="match status" value="1"/>
</dbReference>
<feature type="repeat" description="WD" evidence="3">
    <location>
        <begin position="1054"/>
        <end position="1095"/>
    </location>
</feature>
<dbReference type="SUPFAM" id="SSF52540">
    <property type="entry name" value="P-loop containing nucleoside triphosphate hydrolases"/>
    <property type="match status" value="1"/>
</dbReference>
<feature type="repeat" description="WD" evidence="3">
    <location>
        <begin position="880"/>
        <end position="913"/>
    </location>
</feature>
<proteinExistence type="predicted"/>
<dbReference type="InterPro" id="IPR020472">
    <property type="entry name" value="WD40_PAC1"/>
</dbReference>
<feature type="repeat" description="WD" evidence="3">
    <location>
        <begin position="602"/>
        <end position="629"/>
    </location>
</feature>
<evidence type="ECO:0000256" key="4">
    <source>
        <dbReference type="SAM" id="MobiDB-lite"/>
    </source>
</evidence>
<dbReference type="InterPro" id="IPR015943">
    <property type="entry name" value="WD40/YVTN_repeat-like_dom_sf"/>
</dbReference>
<keyword evidence="8" id="KW-1185">Reference proteome</keyword>
<feature type="region of interest" description="Disordered" evidence="4">
    <location>
        <begin position="1123"/>
        <end position="1146"/>
    </location>
</feature>
<feature type="repeat" description="WD" evidence="3">
    <location>
        <begin position="796"/>
        <end position="827"/>
    </location>
</feature>
<evidence type="ECO:0000256" key="1">
    <source>
        <dbReference type="ARBA" id="ARBA00022574"/>
    </source>
</evidence>
<keyword evidence="2" id="KW-0677">Repeat</keyword>
<feature type="repeat" description="WD" evidence="3">
    <location>
        <begin position="1008"/>
        <end position="1049"/>
    </location>
</feature>
<reference evidence="7 8" key="1">
    <citation type="journal article" date="2019" name="Int. J. Syst. Evol. Microbiol.">
        <title>The Global Catalogue of Microorganisms (GCM) 10K type strain sequencing project: providing services to taxonomists for standard genome sequencing and annotation.</title>
        <authorList>
            <consortium name="The Broad Institute Genomics Platform"/>
            <consortium name="The Broad Institute Genome Sequencing Center for Infectious Disease"/>
            <person name="Wu L."/>
            <person name="Ma J."/>
        </authorList>
    </citation>
    <scope>NUCLEOTIDE SEQUENCE [LARGE SCALE GENOMIC DNA]</scope>
    <source>
        <strain evidence="7 8">JCM 7356</strain>
    </source>
</reference>
<name>A0ABN3EMQ8_9ACTN</name>
<dbReference type="Proteomes" id="UP001500305">
    <property type="component" value="Unassembled WGS sequence"/>
</dbReference>
<feature type="domain" description="Novel STAND NTPase 1" evidence="6">
    <location>
        <begin position="62"/>
        <end position="462"/>
    </location>
</feature>
<dbReference type="PROSITE" id="PS50294">
    <property type="entry name" value="WD_REPEATS_REGION"/>
    <property type="match status" value="7"/>
</dbReference>
<gene>
    <name evidence="7" type="ORF">GCM10010430_53630</name>
</gene>
<dbReference type="CDD" id="cd00200">
    <property type="entry name" value="WD40"/>
    <property type="match status" value="1"/>
</dbReference>
<protein>
    <recommendedName>
        <fullName evidence="6">Novel STAND NTPase 1 domain-containing protein</fullName>
    </recommendedName>
</protein>
<dbReference type="InterPro" id="IPR049052">
    <property type="entry name" value="nSTAND1"/>
</dbReference>
<feature type="repeat" description="WD" evidence="3">
    <location>
        <begin position="834"/>
        <end position="867"/>
    </location>
</feature>
<dbReference type="Pfam" id="PF00400">
    <property type="entry name" value="WD40"/>
    <property type="match status" value="10"/>
</dbReference>
<feature type="repeat" description="WD" evidence="3">
    <location>
        <begin position="1146"/>
        <end position="1179"/>
    </location>
</feature>
<evidence type="ECO:0000313" key="7">
    <source>
        <dbReference type="EMBL" id="GAA2262513.1"/>
    </source>
</evidence>
<evidence type="ECO:0000313" key="8">
    <source>
        <dbReference type="Proteomes" id="UP001500305"/>
    </source>
</evidence>
<keyword evidence="5" id="KW-0812">Transmembrane</keyword>
<accession>A0ABN3EMQ8</accession>
<evidence type="ECO:0000256" key="3">
    <source>
        <dbReference type="PROSITE-ProRule" id="PRU00221"/>
    </source>
</evidence>
<feature type="repeat" description="WD" evidence="3">
    <location>
        <begin position="1192"/>
        <end position="1233"/>
    </location>
</feature>
<dbReference type="PROSITE" id="PS50082">
    <property type="entry name" value="WD_REPEATS_2"/>
    <property type="match status" value="9"/>
</dbReference>
<dbReference type="PROSITE" id="PS00678">
    <property type="entry name" value="WD_REPEATS_1"/>
    <property type="match status" value="1"/>
</dbReference>
<sequence length="1262" mass="130264">MTGQPDAQASGGAEREPPARLDVRVTGGGDAYVAGGDISIIQAFGRTRPRRPAGRGADDRCPYPGLEPFTAPYAEWFYGREQAVALVRGRLDARLREGGPLVVLGPSGAGKSSLLAAGVLPDIADGSLPVEGSAHWRQVLLTPTAAPAVALSTAVGHDGAAQDWRSDAERCVDEILHGAGAAGLVLVVDQFEEIFTLCTDEAERRWFIEVLDRLARPPAGNALVVLGLRADFYAQCAAYEQLRAALRADPVLLDPMSEAEIEQAIRHPAEDVGLEIQDGLVELLLADLGAVGDPAPGDGTAGSWAGGLPMLAHTLRLTWQERRDGTLTVDGYRLTGGIRGAIARTAEDLFTALTPEGREVARTLFLRLVAVGRDADDARRHVAHLDLVRDLPGGGLTAAVVDGFIQHRLLTKDRLTVTIAHEALIDAWPRLKGWIEQDRAGNLIRQEMEEAAAAWRRADRDSALLYRGNLLESALSWAAGHPGDLSATAVAFLRAASRQEQRARRRRHRGIAAVTALALIAFTAAVLALRQSAAARSAATTAINNQISAEALQLAGTDPALAAQLALVAHDRAPNQDTASRLLNLENTSIATDLAVSPGAVVWSVATGPHGQLLATGSADNGVRLWDVSDPHHAVLLGYAQPPTASPVVSVAFSPDGNLLAAGNLGASGHTGGVVTLWNVTDPRHPTRLGPPLTAAGDVTGVAFSPDGHTLAEAGSAGGGGSGIVNLWDVTDPGHPAQPSGPEIRPIGVVSSLLFSPDGRLLITDDSGGDVELWGMGDTSHPAQHLSEFHAAGTPMAVSPDRGFLVVGGEHDTLEIWDIQNPRQPGSKLRGQPLAGLTSDVLSVAFSRDGRVLAVANANGIISLWNMTDPYFPNTLGQLPSGSEHAAVSLAFNPDGHTLAAAGRDGAVTLWSLPPTLLPGGGPVAFSRDGHLLATSNGITMARLWEVADPHSPVPLGMPESGASSPVGSLAFSPDGHTLALGTAGAGGGTVWLSDITDPRKPVPLTTLMGFVGGVSSVAFSPDGRTLAAGGSDGTVRLWKVTAPRAASPLSEPLRGFAGGVSSVAFSPDGRTLAAGGGDGTIRLWSVADPQAASPLGSLPTGASGGVGSVVFSPDGRTLAAGGGDGTVRLWDATDPRAPSPLGDPLKGSSGAVGSVAFSPDGRTLAAGGSDGTVWRWTVGDVRAPARLGQPLTGPVGAVNSVAFSSDGHTLAIASTDATVRLLDLNAAAAIRRLCATSAGALTRDRWSQYVPQLPYWQPCAA</sequence>
<dbReference type="Gene3D" id="2.130.10.10">
    <property type="entry name" value="YVTN repeat-like/Quinoprotein amine dehydrogenase"/>
    <property type="match status" value="5"/>
</dbReference>
<dbReference type="RefSeq" id="WP_344639071.1">
    <property type="nucleotide sequence ID" value="NZ_BAAATR010000028.1"/>
</dbReference>
<keyword evidence="5" id="KW-0472">Membrane</keyword>
<dbReference type="EMBL" id="BAAATR010000028">
    <property type="protein sequence ID" value="GAA2262513.1"/>
    <property type="molecule type" value="Genomic_DNA"/>
</dbReference>
<dbReference type="InterPro" id="IPR027417">
    <property type="entry name" value="P-loop_NTPase"/>
</dbReference>
<dbReference type="Pfam" id="PF20703">
    <property type="entry name" value="nSTAND1"/>
    <property type="match status" value="1"/>
</dbReference>
<evidence type="ECO:0000256" key="2">
    <source>
        <dbReference type="ARBA" id="ARBA00022737"/>
    </source>
</evidence>
<dbReference type="PANTHER" id="PTHR19879">
    <property type="entry name" value="TRANSCRIPTION INITIATION FACTOR TFIID"/>
    <property type="match status" value="1"/>
</dbReference>
<evidence type="ECO:0000256" key="5">
    <source>
        <dbReference type="SAM" id="Phobius"/>
    </source>
</evidence>
<dbReference type="InterPro" id="IPR001680">
    <property type="entry name" value="WD40_rpt"/>
</dbReference>